<protein>
    <submittedName>
        <fullName evidence="3">Cell division protein DivIC</fullName>
    </submittedName>
</protein>
<keyword evidence="2" id="KW-1133">Transmembrane helix</keyword>
<keyword evidence="4" id="KW-1185">Reference proteome</keyword>
<keyword evidence="3" id="KW-0131">Cell cycle</keyword>
<evidence type="ECO:0000256" key="2">
    <source>
        <dbReference type="SAM" id="Phobius"/>
    </source>
</evidence>
<dbReference type="eggNOG" id="ENOG5032ZSM">
    <property type="taxonomic scope" value="Bacteria"/>
</dbReference>
<dbReference type="OrthoDB" id="2151746at2"/>
<dbReference type="Proteomes" id="UP000183028">
    <property type="component" value="Unassembled WGS sequence"/>
</dbReference>
<keyword evidence="3" id="KW-0132">Cell division</keyword>
<dbReference type="STRING" id="322505.SAMN04487836_10579"/>
<dbReference type="RefSeq" id="WP_074731253.1">
    <property type="nucleotide sequence ID" value="NZ_CACVPP010000006.1"/>
</dbReference>
<dbReference type="GO" id="GO:0051301">
    <property type="term" value="P:cell division"/>
    <property type="evidence" value="ECO:0007669"/>
    <property type="project" value="UniProtKB-KW"/>
</dbReference>
<reference evidence="4" key="1">
    <citation type="submission" date="2016-10" db="EMBL/GenBank/DDBJ databases">
        <authorList>
            <person name="Varghese N."/>
            <person name="Submissions S."/>
        </authorList>
    </citation>
    <scope>NUCLEOTIDE SEQUENCE [LARGE SCALE GENOMIC DNA]</scope>
    <source>
        <strain evidence="4">DSM 20406</strain>
    </source>
</reference>
<name>A0A1H6QWZ4_9FIRM</name>
<keyword evidence="2" id="KW-0472">Membrane</keyword>
<proteinExistence type="predicted"/>
<feature type="coiled-coil region" evidence="1">
    <location>
        <begin position="35"/>
        <end position="69"/>
    </location>
</feature>
<evidence type="ECO:0000313" key="4">
    <source>
        <dbReference type="Proteomes" id="UP000183028"/>
    </source>
</evidence>
<dbReference type="InterPro" id="IPR039076">
    <property type="entry name" value="DivIC"/>
</dbReference>
<gene>
    <name evidence="3" type="ORF">SAMN04487834_10056</name>
</gene>
<feature type="transmembrane region" description="Helical" evidence="2">
    <location>
        <begin position="12"/>
        <end position="33"/>
    </location>
</feature>
<keyword evidence="1" id="KW-0175">Coiled coil</keyword>
<organism evidence="3 4">
    <name type="scientific">Sharpea azabuensis</name>
    <dbReference type="NCBI Taxonomy" id="322505"/>
    <lineage>
        <taxon>Bacteria</taxon>
        <taxon>Bacillati</taxon>
        <taxon>Bacillota</taxon>
        <taxon>Erysipelotrichia</taxon>
        <taxon>Erysipelotrichales</taxon>
        <taxon>Coprobacillaceae</taxon>
        <taxon>Sharpea</taxon>
    </lineage>
</organism>
<dbReference type="AlphaFoldDB" id="A0A1H6QWZ4"/>
<dbReference type="InterPro" id="IPR007060">
    <property type="entry name" value="FtsL/DivIC"/>
</dbReference>
<evidence type="ECO:0000313" key="3">
    <source>
        <dbReference type="EMBL" id="SEI46586.1"/>
    </source>
</evidence>
<dbReference type="EMBL" id="FNYK01000005">
    <property type="protein sequence ID" value="SEI46586.1"/>
    <property type="molecule type" value="Genomic_DNA"/>
</dbReference>
<dbReference type="PANTHER" id="PTHR40027:SF1">
    <property type="entry name" value="CELL DIVISION PROTEIN DIVIC"/>
    <property type="match status" value="1"/>
</dbReference>
<dbReference type="PANTHER" id="PTHR40027">
    <property type="entry name" value="CELL DIVISION PROTEIN DIVIC"/>
    <property type="match status" value="1"/>
</dbReference>
<sequence>MAKKRVPKGKIIVSFLAIFISIVLITSVANRVISMIHAKRQYEQLVAQRDALKKERKNLDQEVKELNNDDYVVRYARDNYIFSKDGEKAVIVPEE</sequence>
<dbReference type="Pfam" id="PF04977">
    <property type="entry name" value="DivIC"/>
    <property type="match status" value="1"/>
</dbReference>
<keyword evidence="2" id="KW-0812">Transmembrane</keyword>
<evidence type="ECO:0000256" key="1">
    <source>
        <dbReference type="SAM" id="Coils"/>
    </source>
</evidence>
<accession>A0A1H6QWZ4</accession>